<accession>A0A9P5SA43</accession>
<name>A0A9P5SA43_9FUNG</name>
<keyword evidence="3" id="KW-1185">Reference proteome</keyword>
<organism evidence="2 3">
    <name type="scientific">Podila minutissima</name>
    <dbReference type="NCBI Taxonomy" id="64525"/>
    <lineage>
        <taxon>Eukaryota</taxon>
        <taxon>Fungi</taxon>
        <taxon>Fungi incertae sedis</taxon>
        <taxon>Mucoromycota</taxon>
        <taxon>Mortierellomycotina</taxon>
        <taxon>Mortierellomycetes</taxon>
        <taxon>Mortierellales</taxon>
        <taxon>Mortierellaceae</taxon>
        <taxon>Podila</taxon>
    </lineage>
</organism>
<feature type="region of interest" description="Disordered" evidence="1">
    <location>
        <begin position="378"/>
        <end position="397"/>
    </location>
</feature>
<evidence type="ECO:0000313" key="2">
    <source>
        <dbReference type="EMBL" id="KAF9322693.1"/>
    </source>
</evidence>
<gene>
    <name evidence="2" type="ORF">BG006_002133</name>
</gene>
<feature type="compositionally biased region" description="Low complexity" evidence="1">
    <location>
        <begin position="31"/>
        <end position="44"/>
    </location>
</feature>
<sequence length="397" mass="45077">MRTAGALIEASEPYAEDSLRRASKMIEAPQGTPSTTPMGSPPRTEQSEPMRLEHLESLPPVYTSTACDGCSISGGAPEHEPTIFGEDHESPLIDEDEREVLLSHIERVFAPFKATARMKSVFQEKILDDLTKSDEEWPDVGFDESLVTSAVRHCMRGQKGRVGQLLRPLEENHRRIKLLLETRLEYLSLEEVKDLSEMDFTVKRVGPVMEAFFDSKCISSRFPNKDCETQKRLKIKPDRPDLTVMVGKTEIAFGEITGPARENNTWKNNWDFYRTVRYGKAFLDAGHKMAPLFQIVYTKGTYMRLREAKRGMFVLEEVGPFTIPATVEMITTFMTNIQTLMVAQADIEKIASGPLDQLKRSWGYKDLDKNKRLLVQGSKGRKAIKRSEREETHGTLE</sequence>
<proteinExistence type="predicted"/>
<dbReference type="EMBL" id="JAAAUY010001476">
    <property type="protein sequence ID" value="KAF9322693.1"/>
    <property type="molecule type" value="Genomic_DNA"/>
</dbReference>
<reference evidence="2" key="1">
    <citation type="journal article" date="2020" name="Fungal Divers.">
        <title>Resolving the Mortierellaceae phylogeny through synthesis of multi-gene phylogenetics and phylogenomics.</title>
        <authorList>
            <person name="Vandepol N."/>
            <person name="Liber J."/>
            <person name="Desiro A."/>
            <person name="Na H."/>
            <person name="Kennedy M."/>
            <person name="Barry K."/>
            <person name="Grigoriev I.V."/>
            <person name="Miller A.N."/>
            <person name="O'Donnell K."/>
            <person name="Stajich J.E."/>
            <person name="Bonito G."/>
        </authorList>
    </citation>
    <scope>NUCLEOTIDE SEQUENCE</scope>
    <source>
        <strain evidence="2">NVP1</strain>
    </source>
</reference>
<feature type="compositionally biased region" description="Basic and acidic residues" evidence="1">
    <location>
        <begin position="385"/>
        <end position="397"/>
    </location>
</feature>
<dbReference type="Proteomes" id="UP000696485">
    <property type="component" value="Unassembled WGS sequence"/>
</dbReference>
<comment type="caution">
    <text evidence="2">The sequence shown here is derived from an EMBL/GenBank/DDBJ whole genome shotgun (WGS) entry which is preliminary data.</text>
</comment>
<evidence type="ECO:0000313" key="3">
    <source>
        <dbReference type="Proteomes" id="UP000696485"/>
    </source>
</evidence>
<evidence type="ECO:0000256" key="1">
    <source>
        <dbReference type="SAM" id="MobiDB-lite"/>
    </source>
</evidence>
<dbReference type="AlphaFoldDB" id="A0A9P5SA43"/>
<protein>
    <submittedName>
        <fullName evidence="2">Uncharacterized protein</fullName>
    </submittedName>
</protein>
<feature type="region of interest" description="Disordered" evidence="1">
    <location>
        <begin position="1"/>
        <end position="47"/>
    </location>
</feature>